<reference evidence="2 3" key="1">
    <citation type="submission" date="2018-10" db="EMBL/GenBank/DDBJ databases">
        <title>Genome sequencing of Lactobacillus species.</title>
        <authorList>
            <person name="Baek C."/>
            <person name="Yi H."/>
        </authorList>
    </citation>
    <scope>NUCLEOTIDE SEQUENCE [LARGE SCALE GENOMIC DNA]</scope>
    <source>
        <strain evidence="2 3">DSM 16365</strain>
    </source>
</reference>
<feature type="transmembrane region" description="Helical" evidence="1">
    <location>
        <begin position="25"/>
        <end position="46"/>
    </location>
</feature>
<protein>
    <submittedName>
        <fullName evidence="2">Uncharacterized protein</fullName>
    </submittedName>
</protein>
<evidence type="ECO:0000256" key="1">
    <source>
        <dbReference type="SAM" id="Phobius"/>
    </source>
</evidence>
<keyword evidence="1" id="KW-0812">Transmembrane</keyword>
<dbReference type="Proteomes" id="UP000281644">
    <property type="component" value="Chromosome"/>
</dbReference>
<organism evidence="2 3">
    <name type="scientific">Lactiplantibacillus argentoratensis</name>
    <dbReference type="NCBI Taxonomy" id="271881"/>
    <lineage>
        <taxon>Bacteria</taxon>
        <taxon>Bacillati</taxon>
        <taxon>Bacillota</taxon>
        <taxon>Bacilli</taxon>
        <taxon>Lactobacillales</taxon>
        <taxon>Lactobacillaceae</taxon>
        <taxon>Lactiplantibacillus</taxon>
    </lineage>
</organism>
<accession>A0AAN1Q3N8</accession>
<dbReference type="AlphaFoldDB" id="A0AAN1Q3N8"/>
<sequence>MQPFANNSICHSSLHIDQHYLNRNFTVSALASANVAATISFVQFIMKYHQLSIKATLNRPSVNGTLY</sequence>
<proteinExistence type="predicted"/>
<evidence type="ECO:0000313" key="3">
    <source>
        <dbReference type="Proteomes" id="UP000281644"/>
    </source>
</evidence>
<dbReference type="EMBL" id="CP032751">
    <property type="protein sequence ID" value="AYJ37099.1"/>
    <property type="molecule type" value="Genomic_DNA"/>
</dbReference>
<evidence type="ECO:0000313" key="2">
    <source>
        <dbReference type="EMBL" id="AYJ37099.1"/>
    </source>
</evidence>
<gene>
    <name evidence="2" type="ORF">LPA65_13510</name>
</gene>
<keyword evidence="1" id="KW-1133">Transmembrane helix</keyword>
<dbReference type="KEGG" id="larg:LPA65_13510"/>
<keyword evidence="1" id="KW-0472">Membrane</keyword>
<name>A0AAN1Q3N8_9LACO</name>